<dbReference type="AlphaFoldDB" id="A0A1B9IXG6"/>
<name>A0A1B9IXG6_9TREE</name>
<evidence type="ECO:0000313" key="3">
    <source>
        <dbReference type="EMBL" id="OCF60218.1"/>
    </source>
</evidence>
<evidence type="ECO:0000256" key="1">
    <source>
        <dbReference type="SAM" id="MobiDB-lite"/>
    </source>
</evidence>
<evidence type="ECO:0000256" key="2">
    <source>
        <dbReference type="SAM" id="SignalP"/>
    </source>
</evidence>
<keyword evidence="4" id="KW-1185">Reference proteome</keyword>
<feature type="compositionally biased region" description="Polar residues" evidence="1">
    <location>
        <begin position="57"/>
        <end position="67"/>
    </location>
</feature>
<protein>
    <submittedName>
        <fullName evidence="3">Uncharacterized protein</fullName>
    </submittedName>
</protein>
<dbReference type="EMBL" id="KI669460">
    <property type="protein sequence ID" value="OCF60218.1"/>
    <property type="molecule type" value="Genomic_DNA"/>
</dbReference>
<dbReference type="Proteomes" id="UP000092583">
    <property type="component" value="Unassembled WGS sequence"/>
</dbReference>
<reference evidence="3 4" key="1">
    <citation type="submission" date="2013-07" db="EMBL/GenBank/DDBJ databases">
        <title>The Genome Sequence of Kwoniella mangroviensis CBS10435.</title>
        <authorList>
            <consortium name="The Broad Institute Genome Sequencing Platform"/>
            <person name="Cuomo C."/>
            <person name="Litvintseva A."/>
            <person name="Chen Y."/>
            <person name="Heitman J."/>
            <person name="Sun S."/>
            <person name="Springer D."/>
            <person name="Dromer F."/>
            <person name="Young S.K."/>
            <person name="Zeng Q."/>
            <person name="Gargeya S."/>
            <person name="Fitzgerald M."/>
            <person name="Abouelleil A."/>
            <person name="Alvarado L."/>
            <person name="Berlin A.M."/>
            <person name="Chapman S.B."/>
            <person name="Dewar J."/>
            <person name="Goldberg J."/>
            <person name="Griggs A."/>
            <person name="Gujja S."/>
            <person name="Hansen M."/>
            <person name="Howarth C."/>
            <person name="Imamovic A."/>
            <person name="Larimer J."/>
            <person name="McCowan C."/>
            <person name="Murphy C."/>
            <person name="Pearson M."/>
            <person name="Priest M."/>
            <person name="Roberts A."/>
            <person name="Saif S."/>
            <person name="Shea T."/>
            <person name="Sykes S."/>
            <person name="Wortman J."/>
            <person name="Nusbaum C."/>
            <person name="Birren B."/>
        </authorList>
    </citation>
    <scope>NUCLEOTIDE SEQUENCE [LARGE SCALE GENOMIC DNA]</scope>
    <source>
        <strain evidence="3 4">CBS 10435</strain>
    </source>
</reference>
<feature type="chain" id="PRO_5008628981" evidence="2">
    <location>
        <begin position="21"/>
        <end position="75"/>
    </location>
</feature>
<organism evidence="3 4">
    <name type="scientific">Kwoniella mangroviensis CBS 10435</name>
    <dbReference type="NCBI Taxonomy" id="1331196"/>
    <lineage>
        <taxon>Eukaryota</taxon>
        <taxon>Fungi</taxon>
        <taxon>Dikarya</taxon>
        <taxon>Basidiomycota</taxon>
        <taxon>Agaricomycotina</taxon>
        <taxon>Tremellomycetes</taxon>
        <taxon>Tremellales</taxon>
        <taxon>Cryptococcaceae</taxon>
        <taxon>Kwoniella</taxon>
    </lineage>
</organism>
<accession>A0A1B9IXG6</accession>
<feature type="signal peptide" evidence="2">
    <location>
        <begin position="1"/>
        <end position="20"/>
    </location>
</feature>
<reference evidence="4" key="2">
    <citation type="submission" date="2013-12" db="EMBL/GenBank/DDBJ databases">
        <title>Evolution of pathogenesis and genome organization in the Tremellales.</title>
        <authorList>
            <person name="Cuomo C."/>
            <person name="Litvintseva A."/>
            <person name="Heitman J."/>
            <person name="Chen Y."/>
            <person name="Sun S."/>
            <person name="Springer D."/>
            <person name="Dromer F."/>
            <person name="Young S."/>
            <person name="Zeng Q."/>
            <person name="Chapman S."/>
            <person name="Gujja S."/>
            <person name="Saif S."/>
            <person name="Birren B."/>
        </authorList>
    </citation>
    <scope>NUCLEOTIDE SEQUENCE [LARGE SCALE GENOMIC DNA]</scope>
    <source>
        <strain evidence="4">CBS 10435</strain>
    </source>
</reference>
<feature type="region of interest" description="Disordered" evidence="1">
    <location>
        <begin position="39"/>
        <end position="75"/>
    </location>
</feature>
<gene>
    <name evidence="3" type="ORF">L486_02898</name>
</gene>
<feature type="compositionally biased region" description="Polar residues" evidence="1">
    <location>
        <begin position="39"/>
        <end position="48"/>
    </location>
</feature>
<proteinExistence type="predicted"/>
<sequence length="75" mass="8272">MKFTLTTLISIASLMALVRGQDDNYSNPILVAKPDCQSMDQFQSTSTPPEADRRTSPSRLSNLSVAQLPTRESRS</sequence>
<evidence type="ECO:0000313" key="4">
    <source>
        <dbReference type="Proteomes" id="UP000092583"/>
    </source>
</evidence>
<keyword evidence="2" id="KW-0732">Signal</keyword>